<dbReference type="RefSeq" id="WP_184161258.1">
    <property type="nucleotide sequence ID" value="NZ_JACHLN010000001.1"/>
</dbReference>
<name>A0A7W7JY65_9SPHN</name>
<proteinExistence type="predicted"/>
<accession>A0A7W7JY65</accession>
<evidence type="ECO:0000313" key="1">
    <source>
        <dbReference type="EMBL" id="MBB4837162.1"/>
    </source>
</evidence>
<dbReference type="AlphaFoldDB" id="A0A7W7JY65"/>
<keyword evidence="2" id="KW-1185">Reference proteome</keyword>
<comment type="caution">
    <text evidence="1">The sequence shown here is derived from an EMBL/GenBank/DDBJ whole genome shotgun (WGS) entry which is preliminary data.</text>
</comment>
<dbReference type="EMBL" id="JACHLN010000001">
    <property type="protein sequence ID" value="MBB4837162.1"/>
    <property type="molecule type" value="Genomic_DNA"/>
</dbReference>
<organism evidence="1 2">
    <name type="scientific">Sphingomonas kyeonggiensis</name>
    <dbReference type="NCBI Taxonomy" id="1268553"/>
    <lineage>
        <taxon>Bacteria</taxon>
        <taxon>Pseudomonadati</taxon>
        <taxon>Pseudomonadota</taxon>
        <taxon>Alphaproteobacteria</taxon>
        <taxon>Sphingomonadales</taxon>
        <taxon>Sphingomonadaceae</taxon>
        <taxon>Sphingomonas</taxon>
    </lineage>
</organism>
<sequence length="236" mass="26132">MLHRDAGLDHPALAALLARLGTAEAIAVPRYPLPGSRRGRCYWNVRDQVRLQGGACVFGWMLVEIPGIALFGWHHAVWRAPSGQLTDISPHPVSGWGVGVTGFAIDPVQDHALDWPPNMPQLFAPLLRADPLERFIASEAEVHALRQRYRDAERQIPSATCFDGEQDLIIHVDTVADVARLKKLERRYLPRIRAAEARRDALIPTLTRLQHEALERLAHAEVAADLASDVLRAVGG</sequence>
<dbReference type="Proteomes" id="UP000575241">
    <property type="component" value="Unassembled WGS sequence"/>
</dbReference>
<evidence type="ECO:0000313" key="2">
    <source>
        <dbReference type="Proteomes" id="UP000575241"/>
    </source>
</evidence>
<protein>
    <submittedName>
        <fullName evidence="1">Uncharacterized protein</fullName>
    </submittedName>
</protein>
<reference evidence="1 2" key="1">
    <citation type="submission" date="2020-08" db="EMBL/GenBank/DDBJ databases">
        <title>Functional genomics of gut bacteria from endangered species of beetles.</title>
        <authorList>
            <person name="Carlos-Shanley C."/>
        </authorList>
    </citation>
    <scope>NUCLEOTIDE SEQUENCE [LARGE SCALE GENOMIC DNA]</scope>
    <source>
        <strain evidence="1 2">S00224</strain>
    </source>
</reference>
<gene>
    <name evidence="1" type="ORF">HNP52_000213</name>
</gene>